<evidence type="ECO:0008006" key="5">
    <source>
        <dbReference type="Google" id="ProtNLM"/>
    </source>
</evidence>
<evidence type="ECO:0000256" key="1">
    <source>
        <dbReference type="SAM" id="MobiDB-lite"/>
    </source>
</evidence>
<name>A0A9P9AKF9_9HYPO</name>
<evidence type="ECO:0000256" key="2">
    <source>
        <dbReference type="SAM" id="SignalP"/>
    </source>
</evidence>
<keyword evidence="2" id="KW-0732">Signal</keyword>
<evidence type="ECO:0000313" key="4">
    <source>
        <dbReference type="Proteomes" id="UP000777438"/>
    </source>
</evidence>
<feature type="region of interest" description="Disordered" evidence="1">
    <location>
        <begin position="93"/>
        <end position="140"/>
    </location>
</feature>
<proteinExistence type="predicted"/>
<reference evidence="3 4" key="1">
    <citation type="journal article" date="2021" name="Nat. Commun.">
        <title>Genetic determinants of endophytism in the Arabidopsis root mycobiome.</title>
        <authorList>
            <person name="Mesny F."/>
            <person name="Miyauchi S."/>
            <person name="Thiergart T."/>
            <person name="Pickel B."/>
            <person name="Atanasova L."/>
            <person name="Karlsson M."/>
            <person name="Huettel B."/>
            <person name="Barry K.W."/>
            <person name="Haridas S."/>
            <person name="Chen C."/>
            <person name="Bauer D."/>
            <person name="Andreopoulos W."/>
            <person name="Pangilinan J."/>
            <person name="LaButti K."/>
            <person name="Riley R."/>
            <person name="Lipzen A."/>
            <person name="Clum A."/>
            <person name="Drula E."/>
            <person name="Henrissat B."/>
            <person name="Kohler A."/>
            <person name="Grigoriev I.V."/>
            <person name="Martin F.M."/>
            <person name="Hacquard S."/>
        </authorList>
    </citation>
    <scope>NUCLEOTIDE SEQUENCE [LARGE SCALE GENOMIC DNA]</scope>
    <source>
        <strain evidence="3 4">MPI-CAGE-CH-0241</strain>
    </source>
</reference>
<dbReference type="Proteomes" id="UP000777438">
    <property type="component" value="Unassembled WGS sequence"/>
</dbReference>
<organism evidence="3 4">
    <name type="scientific">Thelonectria olida</name>
    <dbReference type="NCBI Taxonomy" id="1576542"/>
    <lineage>
        <taxon>Eukaryota</taxon>
        <taxon>Fungi</taxon>
        <taxon>Dikarya</taxon>
        <taxon>Ascomycota</taxon>
        <taxon>Pezizomycotina</taxon>
        <taxon>Sordariomycetes</taxon>
        <taxon>Hypocreomycetidae</taxon>
        <taxon>Hypocreales</taxon>
        <taxon>Nectriaceae</taxon>
        <taxon>Thelonectria</taxon>
    </lineage>
</organism>
<feature type="chain" id="PRO_5040291717" description="Biotrophy-associated secreted protein 2" evidence="2">
    <location>
        <begin position="19"/>
        <end position="192"/>
    </location>
</feature>
<accession>A0A9P9AKF9</accession>
<dbReference type="AlphaFoldDB" id="A0A9P9AKF9"/>
<protein>
    <recommendedName>
        <fullName evidence="5">Biotrophy-associated secreted protein 2</fullName>
    </recommendedName>
</protein>
<keyword evidence="4" id="KW-1185">Reference proteome</keyword>
<evidence type="ECO:0000313" key="3">
    <source>
        <dbReference type="EMBL" id="KAH6880749.1"/>
    </source>
</evidence>
<dbReference type="EMBL" id="JAGPYM010000025">
    <property type="protein sequence ID" value="KAH6880749.1"/>
    <property type="molecule type" value="Genomic_DNA"/>
</dbReference>
<feature type="compositionally biased region" description="Low complexity" evidence="1">
    <location>
        <begin position="100"/>
        <end position="125"/>
    </location>
</feature>
<sequence length="192" mass="18535">MFRSVLNVALLFALGALALPNPRPLSTDSSGDKNIGNGQGLQFITGACISDADCQSECCATFSGGGICSAQAVANEAGKQGCGFNGSGAEAPNNANTSIEPPAATTTAAATPAETTAAAEAPAAADGINPDAPGSENVGKGTGEQFITGQCFSDADCASTCCAGKEGVSTGACSAVLAANEAGKTGCGFVQA</sequence>
<feature type="signal peptide" evidence="2">
    <location>
        <begin position="1"/>
        <end position="18"/>
    </location>
</feature>
<comment type="caution">
    <text evidence="3">The sequence shown here is derived from an EMBL/GenBank/DDBJ whole genome shotgun (WGS) entry which is preliminary data.</text>
</comment>
<dbReference type="OrthoDB" id="2132010at2759"/>
<gene>
    <name evidence="3" type="ORF">B0T10DRAFT_142775</name>
</gene>